<dbReference type="STRING" id="1307839.L21SP5_02199"/>
<evidence type="ECO:0000313" key="3">
    <source>
        <dbReference type="EMBL" id="ALO15832.1"/>
    </source>
</evidence>
<organism evidence="3 4">
    <name type="scientific">Salinivirga cyanobacteriivorans</name>
    <dbReference type="NCBI Taxonomy" id="1307839"/>
    <lineage>
        <taxon>Bacteria</taxon>
        <taxon>Pseudomonadati</taxon>
        <taxon>Bacteroidota</taxon>
        <taxon>Bacteroidia</taxon>
        <taxon>Bacteroidales</taxon>
        <taxon>Salinivirgaceae</taxon>
        <taxon>Salinivirga</taxon>
    </lineage>
</organism>
<keyword evidence="1" id="KW-0732">Signal</keyword>
<evidence type="ECO:0000259" key="2">
    <source>
        <dbReference type="Pfam" id="PF13568"/>
    </source>
</evidence>
<dbReference type="AlphaFoldDB" id="A0A0S2I0F1"/>
<dbReference type="InterPro" id="IPR025665">
    <property type="entry name" value="Beta-barrel_OMP_2"/>
</dbReference>
<accession>A0A0S2I0F1</accession>
<evidence type="ECO:0000313" key="4">
    <source>
        <dbReference type="Proteomes" id="UP000064893"/>
    </source>
</evidence>
<evidence type="ECO:0000256" key="1">
    <source>
        <dbReference type="SAM" id="SignalP"/>
    </source>
</evidence>
<name>A0A0S2I0F1_9BACT</name>
<keyword evidence="4" id="KW-1185">Reference proteome</keyword>
<feature type="chain" id="PRO_5006599579" description="Outer membrane protein beta-barrel domain-containing protein" evidence="1">
    <location>
        <begin position="21"/>
        <end position="211"/>
    </location>
</feature>
<protein>
    <recommendedName>
        <fullName evidence="2">Outer membrane protein beta-barrel domain-containing protein</fullName>
    </recommendedName>
</protein>
<dbReference type="EMBL" id="CP013118">
    <property type="protein sequence ID" value="ALO15832.1"/>
    <property type="molecule type" value="Genomic_DNA"/>
</dbReference>
<feature type="domain" description="Outer membrane protein beta-barrel" evidence="2">
    <location>
        <begin position="25"/>
        <end position="174"/>
    </location>
</feature>
<proteinExistence type="predicted"/>
<dbReference type="Proteomes" id="UP000064893">
    <property type="component" value="Chromosome"/>
</dbReference>
<gene>
    <name evidence="3" type="ORF">L21SP5_02199</name>
</gene>
<reference evidence="3 4" key="1">
    <citation type="submission" date="2015-11" db="EMBL/GenBank/DDBJ databases">
        <title>Description and complete genome sequence of a novel strain predominating in hypersaline microbial mats and representing a new family of the Bacteriodetes phylum.</title>
        <authorList>
            <person name="Spring S."/>
            <person name="Bunk B."/>
            <person name="Sproer C."/>
            <person name="Klenk H.-P."/>
        </authorList>
    </citation>
    <scope>NUCLEOTIDE SEQUENCE [LARGE SCALE GENOMIC DNA]</scope>
    <source>
        <strain evidence="3 4">L21-Spi-D4</strain>
    </source>
</reference>
<dbReference type="KEGG" id="blq:L21SP5_02199"/>
<dbReference type="RefSeq" id="WP_057953257.1">
    <property type="nucleotide sequence ID" value="NZ_CP013118.1"/>
</dbReference>
<dbReference type="OrthoDB" id="1001536at2"/>
<sequence precursor="true">MWNKLSVIFILLFATSTASAQLANFKGGLEAGVMGTQVDGDTLSGYDKAGLRVGGFIEKPVTEEISVQFAMVYTQKGSQGAKKVDDPFSFYEINLHYVDMPLTARYYHKSGVFGEGGLALGYLFKQKEEGNNLVGQFRVDESPGFNKFELSWHLGIGYKIFPYTSVHAQFAYSLLKIRGKYDSEIPGVYAGQYNNTLMVALQIYLGKRDKS</sequence>
<dbReference type="Pfam" id="PF13568">
    <property type="entry name" value="OMP_b-brl_2"/>
    <property type="match status" value="1"/>
</dbReference>
<feature type="signal peptide" evidence="1">
    <location>
        <begin position="1"/>
        <end position="20"/>
    </location>
</feature>